<reference evidence="1" key="1">
    <citation type="journal article" date="2015" name="Nature">
        <title>Complex archaea that bridge the gap between prokaryotes and eukaryotes.</title>
        <authorList>
            <person name="Spang A."/>
            <person name="Saw J.H."/>
            <person name="Jorgensen S.L."/>
            <person name="Zaremba-Niedzwiedzka K."/>
            <person name="Martijn J."/>
            <person name="Lind A.E."/>
            <person name="van Eijk R."/>
            <person name="Schleper C."/>
            <person name="Guy L."/>
            <person name="Ettema T.J."/>
        </authorList>
    </citation>
    <scope>NUCLEOTIDE SEQUENCE</scope>
</reference>
<dbReference type="AlphaFoldDB" id="A0A0F9TB76"/>
<evidence type="ECO:0008006" key="2">
    <source>
        <dbReference type="Google" id="ProtNLM"/>
    </source>
</evidence>
<protein>
    <recommendedName>
        <fullName evidence="2">IrrE N-terminal-like domain-containing protein</fullName>
    </recommendedName>
</protein>
<comment type="caution">
    <text evidence="1">The sequence shown here is derived from an EMBL/GenBank/DDBJ whole genome shotgun (WGS) entry which is preliminary data.</text>
</comment>
<name>A0A0F9TB76_9ZZZZ</name>
<dbReference type="EMBL" id="LAZR01000262">
    <property type="protein sequence ID" value="KKN78495.1"/>
    <property type="molecule type" value="Genomic_DNA"/>
</dbReference>
<organism evidence="1">
    <name type="scientific">marine sediment metagenome</name>
    <dbReference type="NCBI Taxonomy" id="412755"/>
    <lineage>
        <taxon>unclassified sequences</taxon>
        <taxon>metagenomes</taxon>
        <taxon>ecological metagenomes</taxon>
    </lineage>
</organism>
<gene>
    <name evidence="1" type="ORF">LCGC14_0350270</name>
</gene>
<proteinExistence type="predicted"/>
<evidence type="ECO:0000313" key="1">
    <source>
        <dbReference type="EMBL" id="KKN78495.1"/>
    </source>
</evidence>
<sequence>MKVKIPREIKIAGHWFAIGYEEGLASRHHKYGFVSTDTLVIHVEPTIPDSLKSQTLLHELVHTLSDQFICANAFSEEVVGQIATGIWVMLSDLGIEFDWSEIKEE</sequence>
<accession>A0A0F9TB76</accession>